<dbReference type="InterPro" id="IPR000515">
    <property type="entry name" value="MetI-like"/>
</dbReference>
<feature type="transmembrane region" description="Helical" evidence="7">
    <location>
        <begin position="185"/>
        <end position="207"/>
    </location>
</feature>
<evidence type="ECO:0000256" key="1">
    <source>
        <dbReference type="ARBA" id="ARBA00004651"/>
    </source>
</evidence>
<dbReference type="RefSeq" id="WP_132115911.1">
    <property type="nucleotide sequence ID" value="NZ_SLWS01000003.1"/>
</dbReference>
<evidence type="ECO:0000256" key="6">
    <source>
        <dbReference type="ARBA" id="ARBA00023136"/>
    </source>
</evidence>
<dbReference type="PROSITE" id="PS50928">
    <property type="entry name" value="ABC_TM1"/>
    <property type="match status" value="1"/>
</dbReference>
<keyword evidence="10" id="KW-1185">Reference proteome</keyword>
<evidence type="ECO:0000256" key="7">
    <source>
        <dbReference type="RuleBase" id="RU363032"/>
    </source>
</evidence>
<dbReference type="Gene3D" id="1.10.3720.10">
    <property type="entry name" value="MetI-like"/>
    <property type="match status" value="1"/>
</dbReference>
<proteinExistence type="inferred from homology"/>
<dbReference type="Pfam" id="PF00528">
    <property type="entry name" value="BPD_transp_1"/>
    <property type="match status" value="1"/>
</dbReference>
<feature type="transmembrane region" description="Helical" evidence="7">
    <location>
        <begin position="219"/>
        <end position="241"/>
    </location>
</feature>
<accession>A0A4V6NNZ2</accession>
<gene>
    <name evidence="9" type="ORF">EV192_103295</name>
</gene>
<dbReference type="GO" id="GO:0005886">
    <property type="term" value="C:plasma membrane"/>
    <property type="evidence" value="ECO:0007669"/>
    <property type="project" value="UniProtKB-SubCell"/>
</dbReference>
<keyword evidence="3" id="KW-1003">Cell membrane</keyword>
<dbReference type="Proteomes" id="UP000295680">
    <property type="component" value="Unassembled WGS sequence"/>
</dbReference>
<feature type="transmembrane region" description="Helical" evidence="7">
    <location>
        <begin position="93"/>
        <end position="116"/>
    </location>
</feature>
<dbReference type="SUPFAM" id="SSF161098">
    <property type="entry name" value="MetI-like"/>
    <property type="match status" value="1"/>
</dbReference>
<keyword evidence="4 7" id="KW-0812">Transmembrane</keyword>
<comment type="subcellular location">
    <subcellularLocation>
        <location evidence="1 7">Cell membrane</location>
        <topology evidence="1 7">Multi-pass membrane protein</topology>
    </subcellularLocation>
</comment>
<evidence type="ECO:0000313" key="10">
    <source>
        <dbReference type="Proteomes" id="UP000295680"/>
    </source>
</evidence>
<protein>
    <submittedName>
        <fullName evidence="9">NitT/TauT family transport system permease protein</fullName>
    </submittedName>
</protein>
<dbReference type="InterPro" id="IPR035906">
    <property type="entry name" value="MetI-like_sf"/>
</dbReference>
<organism evidence="9 10">
    <name type="scientific">Actinocrispum wychmicini</name>
    <dbReference type="NCBI Taxonomy" id="1213861"/>
    <lineage>
        <taxon>Bacteria</taxon>
        <taxon>Bacillati</taxon>
        <taxon>Actinomycetota</taxon>
        <taxon>Actinomycetes</taxon>
        <taxon>Pseudonocardiales</taxon>
        <taxon>Pseudonocardiaceae</taxon>
        <taxon>Actinocrispum</taxon>
    </lineage>
</organism>
<keyword evidence="6 7" id="KW-0472">Membrane</keyword>
<dbReference type="OrthoDB" id="5458199at2"/>
<keyword evidence="5 7" id="KW-1133">Transmembrane helix</keyword>
<sequence>MPRTLVRNLVGVAGFLSVWEVFGRSGVLPQKYFPPPSTVLATLARLLVNPEFGRHLVATLLAWAIGVGISVAVAVPAGLVLGNVRLLRLAAGAIIEFLRPIPAIAWWPLVFVILGGGPQTKITLAVYASVWPILFNIIYALGEIDRQFVETARSFGLSRLRIALFVRLPDMLPFALTGIRISVTFALLVTVSTELVFGGVPGLGTYVISYGEESGRMDIVLATAVLVGLLGYLGNGLLAALQKHFVVWSPGES</sequence>
<evidence type="ECO:0000313" key="9">
    <source>
        <dbReference type="EMBL" id="TCO60720.1"/>
    </source>
</evidence>
<dbReference type="PANTHER" id="PTHR30151:SF0">
    <property type="entry name" value="ABC TRANSPORTER PERMEASE PROTEIN MJ0413-RELATED"/>
    <property type="match status" value="1"/>
</dbReference>
<feature type="transmembrane region" description="Helical" evidence="7">
    <location>
        <begin position="122"/>
        <end position="141"/>
    </location>
</feature>
<feature type="domain" description="ABC transmembrane type-1" evidence="8">
    <location>
        <begin position="56"/>
        <end position="238"/>
    </location>
</feature>
<dbReference type="GO" id="GO:0055085">
    <property type="term" value="P:transmembrane transport"/>
    <property type="evidence" value="ECO:0007669"/>
    <property type="project" value="InterPro"/>
</dbReference>
<evidence type="ECO:0000256" key="2">
    <source>
        <dbReference type="ARBA" id="ARBA00022448"/>
    </source>
</evidence>
<evidence type="ECO:0000256" key="4">
    <source>
        <dbReference type="ARBA" id="ARBA00022692"/>
    </source>
</evidence>
<name>A0A4V6NNZ2_9PSEU</name>
<dbReference type="PANTHER" id="PTHR30151">
    <property type="entry name" value="ALKANE SULFONATE ABC TRANSPORTER-RELATED, MEMBRANE SUBUNIT"/>
    <property type="match status" value="1"/>
</dbReference>
<evidence type="ECO:0000256" key="3">
    <source>
        <dbReference type="ARBA" id="ARBA00022475"/>
    </source>
</evidence>
<evidence type="ECO:0000259" key="8">
    <source>
        <dbReference type="PROSITE" id="PS50928"/>
    </source>
</evidence>
<comment type="caution">
    <text evidence="9">The sequence shown here is derived from an EMBL/GenBank/DDBJ whole genome shotgun (WGS) entry which is preliminary data.</text>
</comment>
<dbReference type="AlphaFoldDB" id="A0A4V6NNZ2"/>
<reference evidence="9 10" key="1">
    <citation type="submission" date="2019-03" db="EMBL/GenBank/DDBJ databases">
        <title>Genomic Encyclopedia of Type Strains, Phase IV (KMG-IV): sequencing the most valuable type-strain genomes for metagenomic binning, comparative biology and taxonomic classification.</title>
        <authorList>
            <person name="Goeker M."/>
        </authorList>
    </citation>
    <scope>NUCLEOTIDE SEQUENCE [LARGE SCALE GENOMIC DNA]</scope>
    <source>
        <strain evidence="9 10">DSM 45934</strain>
    </source>
</reference>
<evidence type="ECO:0000256" key="5">
    <source>
        <dbReference type="ARBA" id="ARBA00022989"/>
    </source>
</evidence>
<dbReference type="CDD" id="cd06261">
    <property type="entry name" value="TM_PBP2"/>
    <property type="match status" value="1"/>
</dbReference>
<dbReference type="EMBL" id="SLWS01000003">
    <property type="protein sequence ID" value="TCO60720.1"/>
    <property type="molecule type" value="Genomic_DNA"/>
</dbReference>
<keyword evidence="2 7" id="KW-0813">Transport</keyword>
<feature type="transmembrane region" description="Helical" evidence="7">
    <location>
        <begin position="56"/>
        <end position="81"/>
    </location>
</feature>
<comment type="similarity">
    <text evidence="7">Belongs to the binding-protein-dependent transport system permease family.</text>
</comment>